<comment type="subcellular location">
    <subcellularLocation>
        <location evidence="5">Cytoplasm</location>
    </subcellularLocation>
</comment>
<proteinExistence type="inferred from homology"/>
<feature type="domain" description="N-acetyltransferase" evidence="6">
    <location>
        <begin position="9"/>
        <end position="161"/>
    </location>
</feature>
<dbReference type="InterPro" id="IPR050680">
    <property type="entry name" value="YpeA/RimI_acetyltransf"/>
</dbReference>
<dbReference type="InterPro" id="IPR000182">
    <property type="entry name" value="GNAT_dom"/>
</dbReference>
<evidence type="ECO:0000313" key="7">
    <source>
        <dbReference type="EMBL" id="SHH33413.1"/>
    </source>
</evidence>
<dbReference type="SUPFAM" id="SSF55729">
    <property type="entry name" value="Acyl-CoA N-acyltransferases (Nat)"/>
    <property type="match status" value="1"/>
</dbReference>
<accession>A0A1M5S652</accession>
<name>A0A1M5S652_9GAMM</name>
<dbReference type="Proteomes" id="UP000199758">
    <property type="component" value="Unassembled WGS sequence"/>
</dbReference>
<dbReference type="GO" id="GO:0005737">
    <property type="term" value="C:cytoplasm"/>
    <property type="evidence" value="ECO:0007669"/>
    <property type="project" value="UniProtKB-SubCell"/>
</dbReference>
<protein>
    <recommendedName>
        <fullName evidence="5">[Ribosomal protein bS18]-alanine N-acetyltransferase</fullName>
        <ecNumber evidence="5">2.3.1.266</ecNumber>
    </recommendedName>
</protein>
<dbReference type="Pfam" id="PF00583">
    <property type="entry name" value="Acetyltransf_1"/>
    <property type="match status" value="1"/>
</dbReference>
<dbReference type="InterPro" id="IPR016181">
    <property type="entry name" value="Acyl_CoA_acyltransferase"/>
</dbReference>
<feature type="active site" description="Proton acceptor" evidence="5">
    <location>
        <position position="117"/>
    </location>
</feature>
<dbReference type="OrthoDB" id="9796919at2"/>
<dbReference type="InterPro" id="IPR043690">
    <property type="entry name" value="RimI"/>
</dbReference>
<comment type="similarity">
    <text evidence="1 5">Belongs to the acetyltransferase family. RimI subfamily.</text>
</comment>
<dbReference type="PANTHER" id="PTHR43420">
    <property type="entry name" value="ACETYLTRANSFERASE"/>
    <property type="match status" value="1"/>
</dbReference>
<keyword evidence="4 5" id="KW-0012">Acyltransferase</keyword>
<evidence type="ECO:0000256" key="3">
    <source>
        <dbReference type="ARBA" id="ARBA00022679"/>
    </source>
</evidence>
<evidence type="ECO:0000256" key="1">
    <source>
        <dbReference type="ARBA" id="ARBA00005395"/>
    </source>
</evidence>
<dbReference type="GO" id="GO:0008999">
    <property type="term" value="F:protein-N-terminal-alanine acetyltransferase activity"/>
    <property type="evidence" value="ECO:0007669"/>
    <property type="project" value="UniProtKB-UniRule"/>
</dbReference>
<dbReference type="PANTHER" id="PTHR43420:SF12">
    <property type="entry name" value="N-ACETYLTRANSFERASE DOMAIN-CONTAINING PROTEIN"/>
    <property type="match status" value="1"/>
</dbReference>
<sequence>MTVAVEQRPRLLPMGESYLPAVFELERRAYDYPWSEANFRDSLHAGYSAWVLLDPAGGPDVAAPLLGYALMSMAVGEAQLLNICVAPEHRRRGLARQLLDHLLAVARAAAMESMFLEVRPSNTSARALYAAYGFAQIGTRRNYYRSASGGEDALVLSLSLLSPVVP</sequence>
<dbReference type="EMBL" id="FQWZ01000009">
    <property type="protein sequence ID" value="SHH33413.1"/>
    <property type="molecule type" value="Genomic_DNA"/>
</dbReference>
<dbReference type="NCBIfam" id="TIGR01575">
    <property type="entry name" value="rimI"/>
    <property type="match status" value="1"/>
</dbReference>
<evidence type="ECO:0000256" key="5">
    <source>
        <dbReference type="HAMAP-Rule" id="MF_02210"/>
    </source>
</evidence>
<comment type="catalytic activity">
    <reaction evidence="5">
        <text>N-terminal L-alanyl-[ribosomal protein bS18] + acetyl-CoA = N-terminal N(alpha)-acetyl-L-alanyl-[ribosomal protein bS18] + CoA + H(+)</text>
        <dbReference type="Rhea" id="RHEA:43756"/>
        <dbReference type="Rhea" id="RHEA-COMP:10676"/>
        <dbReference type="Rhea" id="RHEA-COMP:10677"/>
        <dbReference type="ChEBI" id="CHEBI:15378"/>
        <dbReference type="ChEBI" id="CHEBI:57287"/>
        <dbReference type="ChEBI" id="CHEBI:57288"/>
        <dbReference type="ChEBI" id="CHEBI:64718"/>
        <dbReference type="ChEBI" id="CHEBI:83683"/>
        <dbReference type="EC" id="2.3.1.266"/>
    </reaction>
</comment>
<comment type="caution">
    <text evidence="5">Lacks conserved residue(s) required for the propagation of feature annotation.</text>
</comment>
<keyword evidence="2 5" id="KW-0963">Cytoplasm</keyword>
<gene>
    <name evidence="5" type="primary">rimI</name>
    <name evidence="7" type="ORF">SAMN04488068_3325</name>
</gene>
<feature type="active site" description="Proton donor" evidence="5">
    <location>
        <position position="129"/>
    </location>
</feature>
<evidence type="ECO:0000256" key="4">
    <source>
        <dbReference type="ARBA" id="ARBA00023315"/>
    </source>
</evidence>
<comment type="function">
    <text evidence="5">Acetylates the N-terminal alanine of ribosomal protein bS18.</text>
</comment>
<dbReference type="Gene3D" id="3.40.630.30">
    <property type="match status" value="1"/>
</dbReference>
<dbReference type="InterPro" id="IPR006464">
    <property type="entry name" value="AcTrfase_RimI/Ard1"/>
</dbReference>
<evidence type="ECO:0000259" key="6">
    <source>
        <dbReference type="PROSITE" id="PS51186"/>
    </source>
</evidence>
<keyword evidence="8" id="KW-1185">Reference proteome</keyword>
<reference evidence="7 8" key="1">
    <citation type="submission" date="2016-11" db="EMBL/GenBank/DDBJ databases">
        <authorList>
            <person name="Jaros S."/>
            <person name="Januszkiewicz K."/>
            <person name="Wedrychowicz H."/>
        </authorList>
    </citation>
    <scope>NUCLEOTIDE SEQUENCE [LARGE SCALE GENOMIC DNA]</scope>
    <source>
        <strain evidence="7 8">CGMCC 1.7049</strain>
    </source>
</reference>
<evidence type="ECO:0000313" key="8">
    <source>
        <dbReference type="Proteomes" id="UP000199758"/>
    </source>
</evidence>
<organism evidence="7 8">
    <name type="scientific">Hydrocarboniphaga daqingensis</name>
    <dbReference type="NCBI Taxonomy" id="490188"/>
    <lineage>
        <taxon>Bacteria</taxon>
        <taxon>Pseudomonadati</taxon>
        <taxon>Pseudomonadota</taxon>
        <taxon>Gammaproteobacteria</taxon>
        <taxon>Nevskiales</taxon>
        <taxon>Nevskiaceae</taxon>
        <taxon>Hydrocarboniphaga</taxon>
    </lineage>
</organism>
<dbReference type="RefSeq" id="WP_072899487.1">
    <property type="nucleotide sequence ID" value="NZ_FQWZ01000009.1"/>
</dbReference>
<dbReference type="AlphaFoldDB" id="A0A1M5S652"/>
<keyword evidence="3 5" id="KW-0808">Transferase</keyword>
<dbReference type="CDD" id="cd04301">
    <property type="entry name" value="NAT_SF"/>
    <property type="match status" value="1"/>
</dbReference>
<dbReference type="HAMAP" id="MF_02210">
    <property type="entry name" value="RimI"/>
    <property type="match status" value="1"/>
</dbReference>
<dbReference type="STRING" id="490188.SAMN04488068_3325"/>
<feature type="binding site" evidence="5">
    <location>
        <position position="122"/>
    </location>
    <ligand>
        <name>acetyl-CoA</name>
        <dbReference type="ChEBI" id="CHEBI:57288"/>
    </ligand>
</feature>
<dbReference type="PROSITE" id="PS51186">
    <property type="entry name" value="GNAT"/>
    <property type="match status" value="1"/>
</dbReference>
<dbReference type="EC" id="2.3.1.266" evidence="5"/>
<evidence type="ECO:0000256" key="2">
    <source>
        <dbReference type="ARBA" id="ARBA00022490"/>
    </source>
</evidence>